<evidence type="ECO:0000256" key="1">
    <source>
        <dbReference type="SAM" id="Phobius"/>
    </source>
</evidence>
<name>A0AAD7VFD7_QUISA</name>
<dbReference type="KEGG" id="qsa:O6P43_011340"/>
<organism evidence="3 4">
    <name type="scientific">Quillaja saponaria</name>
    <name type="common">Soap bark tree</name>
    <dbReference type="NCBI Taxonomy" id="32244"/>
    <lineage>
        <taxon>Eukaryota</taxon>
        <taxon>Viridiplantae</taxon>
        <taxon>Streptophyta</taxon>
        <taxon>Embryophyta</taxon>
        <taxon>Tracheophyta</taxon>
        <taxon>Spermatophyta</taxon>
        <taxon>Magnoliopsida</taxon>
        <taxon>eudicotyledons</taxon>
        <taxon>Gunneridae</taxon>
        <taxon>Pentapetalae</taxon>
        <taxon>rosids</taxon>
        <taxon>fabids</taxon>
        <taxon>Fabales</taxon>
        <taxon>Quillajaceae</taxon>
        <taxon>Quillaja</taxon>
    </lineage>
</organism>
<reference evidence="3" key="1">
    <citation type="journal article" date="2023" name="Science">
        <title>Elucidation of the pathway for biosynthesis of saponin adjuvants from the soapbark tree.</title>
        <authorList>
            <person name="Reed J."/>
            <person name="Orme A."/>
            <person name="El-Demerdash A."/>
            <person name="Owen C."/>
            <person name="Martin L.B.B."/>
            <person name="Misra R.C."/>
            <person name="Kikuchi S."/>
            <person name="Rejzek M."/>
            <person name="Martin A.C."/>
            <person name="Harkess A."/>
            <person name="Leebens-Mack J."/>
            <person name="Louveau T."/>
            <person name="Stephenson M.J."/>
            <person name="Osbourn A."/>
        </authorList>
    </citation>
    <scope>NUCLEOTIDE SEQUENCE</scope>
    <source>
        <strain evidence="3">S10</strain>
    </source>
</reference>
<dbReference type="EMBL" id="JARAOO010000004">
    <property type="protein sequence ID" value="KAJ7973643.1"/>
    <property type="molecule type" value="Genomic_DNA"/>
</dbReference>
<gene>
    <name evidence="3" type="ORF">O6P43_011340</name>
</gene>
<keyword evidence="1" id="KW-0812">Transmembrane</keyword>
<dbReference type="GO" id="GO:0004523">
    <property type="term" value="F:RNA-DNA hybrid ribonuclease activity"/>
    <property type="evidence" value="ECO:0007669"/>
    <property type="project" value="InterPro"/>
</dbReference>
<feature type="domain" description="RNase H type-1" evidence="2">
    <location>
        <begin position="171"/>
        <end position="251"/>
    </location>
</feature>
<keyword evidence="1" id="KW-0472">Membrane</keyword>
<sequence length="263" mass="29837">MLRLDIFLALLGVVLYLLNLYHAGDVDGGLGMASILEFGRMGGYLFLVFFMSQHLNQCDFARAVWHLASLNLAPLQYDIADFLPIIEYVVRNLDTYGLAVFCMITWRLRTHRNDVIWKNIHHRPAEVLRQAKVQLLEYCQTVERTKRVNRSVRAQDSLVWVAPVEGQFKLNIDGAIFQDQKCSGIRMGAVIRDSEGLAYAGISQKYCGFYSRDITEMLAVWTALSWALDIGFSSLQVETDCLQVVQAITGLGLKIFQNLGFFL</sequence>
<dbReference type="PANTHER" id="PTHR47074:SF48">
    <property type="entry name" value="POLYNUCLEOTIDYL TRANSFERASE, RIBONUCLEASE H-LIKE SUPERFAMILY PROTEIN"/>
    <property type="match status" value="1"/>
</dbReference>
<dbReference type="InterPro" id="IPR044730">
    <property type="entry name" value="RNase_H-like_dom_plant"/>
</dbReference>
<evidence type="ECO:0000313" key="4">
    <source>
        <dbReference type="Proteomes" id="UP001163823"/>
    </source>
</evidence>
<comment type="caution">
    <text evidence="3">The sequence shown here is derived from an EMBL/GenBank/DDBJ whole genome shotgun (WGS) entry which is preliminary data.</text>
</comment>
<dbReference type="SUPFAM" id="SSF53098">
    <property type="entry name" value="Ribonuclease H-like"/>
    <property type="match status" value="1"/>
</dbReference>
<dbReference type="CDD" id="cd06222">
    <property type="entry name" value="RNase_H_like"/>
    <property type="match status" value="1"/>
</dbReference>
<feature type="transmembrane region" description="Helical" evidence="1">
    <location>
        <begin position="30"/>
        <end position="52"/>
    </location>
</feature>
<evidence type="ECO:0000313" key="3">
    <source>
        <dbReference type="EMBL" id="KAJ7973643.1"/>
    </source>
</evidence>
<keyword evidence="1" id="KW-1133">Transmembrane helix</keyword>
<dbReference type="Pfam" id="PF13456">
    <property type="entry name" value="RVT_3"/>
    <property type="match status" value="1"/>
</dbReference>
<protein>
    <submittedName>
        <fullName evidence="3">Ribonuclease H-like domain containing protein</fullName>
    </submittedName>
</protein>
<dbReference type="AlphaFoldDB" id="A0AAD7VFD7"/>
<feature type="transmembrane region" description="Helical" evidence="1">
    <location>
        <begin position="7"/>
        <end position="24"/>
    </location>
</feature>
<proteinExistence type="predicted"/>
<dbReference type="Proteomes" id="UP001163823">
    <property type="component" value="Chromosome 4"/>
</dbReference>
<dbReference type="InterPro" id="IPR012337">
    <property type="entry name" value="RNaseH-like_sf"/>
</dbReference>
<dbReference type="InterPro" id="IPR052929">
    <property type="entry name" value="RNase_H-like_EbsB-rel"/>
</dbReference>
<dbReference type="PANTHER" id="PTHR47074">
    <property type="entry name" value="BNAC02G40300D PROTEIN"/>
    <property type="match status" value="1"/>
</dbReference>
<evidence type="ECO:0000259" key="2">
    <source>
        <dbReference type="Pfam" id="PF13456"/>
    </source>
</evidence>
<dbReference type="InterPro" id="IPR036397">
    <property type="entry name" value="RNaseH_sf"/>
</dbReference>
<accession>A0AAD7VFD7</accession>
<dbReference type="GO" id="GO:0003676">
    <property type="term" value="F:nucleic acid binding"/>
    <property type="evidence" value="ECO:0007669"/>
    <property type="project" value="InterPro"/>
</dbReference>
<dbReference type="InterPro" id="IPR002156">
    <property type="entry name" value="RNaseH_domain"/>
</dbReference>
<keyword evidence="4" id="KW-1185">Reference proteome</keyword>
<dbReference type="Gene3D" id="3.30.420.10">
    <property type="entry name" value="Ribonuclease H-like superfamily/Ribonuclease H"/>
    <property type="match status" value="1"/>
</dbReference>